<accession>A0ABN1XGG6</accession>
<evidence type="ECO:0000313" key="4">
    <source>
        <dbReference type="Proteomes" id="UP001501414"/>
    </source>
</evidence>
<dbReference type="Proteomes" id="UP001501414">
    <property type="component" value="Unassembled WGS sequence"/>
</dbReference>
<feature type="domain" description="Translation initiation factor IF-2 N-terminal" evidence="2">
    <location>
        <begin position="4"/>
        <end position="51"/>
    </location>
</feature>
<dbReference type="EMBL" id="BAAAJK010000001">
    <property type="protein sequence ID" value="GAA1380729.1"/>
    <property type="molecule type" value="Genomic_DNA"/>
</dbReference>
<dbReference type="InterPro" id="IPR006847">
    <property type="entry name" value="IF2_N"/>
</dbReference>
<comment type="caution">
    <text evidence="3">The sequence shown here is derived from an EMBL/GenBank/DDBJ whole genome shotgun (WGS) entry which is preliminary data.</text>
</comment>
<feature type="compositionally biased region" description="Pro residues" evidence="1">
    <location>
        <begin position="81"/>
        <end position="90"/>
    </location>
</feature>
<sequence length="239" mass="26622">MAGKARVHELAKELGLSSKQVLSKLQDLGEFVKSPSSTVEATAARKLRDAMTGKGQPGTPRRSWSHATGNNPYSPPRRDPNPAPLPPPRPPRPRPDPWIAPSAPDSDETFEQAARRMRAQGKPGRRPRPPKLTRLAEHIAGDSVYSHAHNPMSPDIANGWAMQWYGHVFEDDEAIAWLKAGLNGNEADAALSMRRIGWTPVTLRRIVRGETVLELWRKRVFSIEDIDRMLREQDGDGAR</sequence>
<proteinExistence type="predicted"/>
<dbReference type="Gene3D" id="1.10.10.2480">
    <property type="match status" value="1"/>
</dbReference>
<organism evidence="3 4">
    <name type="scientific">Pseudonocardia kongjuensis</name>
    <dbReference type="NCBI Taxonomy" id="102227"/>
    <lineage>
        <taxon>Bacteria</taxon>
        <taxon>Bacillati</taxon>
        <taxon>Actinomycetota</taxon>
        <taxon>Actinomycetes</taxon>
        <taxon>Pseudonocardiales</taxon>
        <taxon>Pseudonocardiaceae</taxon>
        <taxon>Pseudonocardia</taxon>
    </lineage>
</organism>
<dbReference type="Pfam" id="PF04760">
    <property type="entry name" value="IF2_N"/>
    <property type="match status" value="1"/>
</dbReference>
<gene>
    <name evidence="3" type="ORF">GCM10009613_05520</name>
</gene>
<evidence type="ECO:0000313" key="3">
    <source>
        <dbReference type="EMBL" id="GAA1380729.1"/>
    </source>
</evidence>
<feature type="region of interest" description="Disordered" evidence="1">
    <location>
        <begin position="33"/>
        <end position="131"/>
    </location>
</feature>
<feature type="compositionally biased region" description="Basic residues" evidence="1">
    <location>
        <begin position="115"/>
        <end position="131"/>
    </location>
</feature>
<name>A0ABN1XGG6_9PSEU</name>
<evidence type="ECO:0000256" key="1">
    <source>
        <dbReference type="SAM" id="MobiDB-lite"/>
    </source>
</evidence>
<reference evidence="3 4" key="1">
    <citation type="journal article" date="2019" name="Int. J. Syst. Evol. Microbiol.">
        <title>The Global Catalogue of Microorganisms (GCM) 10K type strain sequencing project: providing services to taxonomists for standard genome sequencing and annotation.</title>
        <authorList>
            <consortium name="The Broad Institute Genomics Platform"/>
            <consortium name="The Broad Institute Genome Sequencing Center for Infectious Disease"/>
            <person name="Wu L."/>
            <person name="Ma J."/>
        </authorList>
    </citation>
    <scope>NUCLEOTIDE SEQUENCE [LARGE SCALE GENOMIC DNA]</scope>
    <source>
        <strain evidence="3 4">JCM 11896</strain>
    </source>
</reference>
<evidence type="ECO:0000259" key="2">
    <source>
        <dbReference type="Pfam" id="PF04760"/>
    </source>
</evidence>
<protein>
    <recommendedName>
        <fullName evidence="2">Translation initiation factor IF-2 N-terminal domain-containing protein</fullName>
    </recommendedName>
</protein>
<keyword evidence="4" id="KW-1185">Reference proteome</keyword>